<evidence type="ECO:0000256" key="7">
    <source>
        <dbReference type="ARBA" id="ARBA00022989"/>
    </source>
</evidence>
<name>A0A7X1THL2_9BURK</name>
<dbReference type="PROSITE" id="PS50883">
    <property type="entry name" value="EAL"/>
    <property type="match status" value="1"/>
</dbReference>
<sequence length="499" mass="54648">MCVIATAVIWGKQAGDESVRERESLIARDMVVSIDRILDNVVTRRRVELRSLPGQSCALVAYRLAELKTYVHYVRAIDLVGHRRLYCSSALGPIDVPLLDYLQPAPSGITIGLAAGTFNQPDTPVMPLYVSTGPDTGLLYVVEAAYLADALAHGVRYEADHVVLVVSNTGALNNSGNMIPADSAAARQGTRASSTRWAFSIAVVAAPEFVSHAHWKYGLLAGAAALLVNLLIAAAWLIAFAPRRLMLAAVRRGLKQGQLHLAYQPIVEIATRRIAGVEALIRWTHPKWGPVNPGVFMVEVERSSLLPRITRFALERASDEIAHKTKVRPLRLAVNIAPMDLERDGFVADVLAVNQKLPDDITLVLELTERLLLQKHPRTEAIFQRLKAHGVKFAIDDFGTQHSNLDLLGRFPFDYVKIDGQFVRQIDKKGYELIRAIAGVAKHYGMEVIAEGVETAAQHEALRSLGIPFGQGYFYQRPVPVSALFVDADTTAQGASVVP</sequence>
<evidence type="ECO:0000256" key="5">
    <source>
        <dbReference type="ARBA" id="ARBA00022692"/>
    </source>
</evidence>
<feature type="transmembrane region" description="Helical" evidence="10">
    <location>
        <begin position="221"/>
        <end position="242"/>
    </location>
</feature>
<evidence type="ECO:0000313" key="13">
    <source>
        <dbReference type="Proteomes" id="UP000484381"/>
    </source>
</evidence>
<accession>A0A7X1THL2</accession>
<dbReference type="InterPro" id="IPR001633">
    <property type="entry name" value="EAL_dom"/>
</dbReference>
<keyword evidence="3" id="KW-1003">Cell membrane</keyword>
<organism evidence="12 13">
    <name type="scientific">Paraburkholderia franconis</name>
    <dbReference type="NCBI Taxonomy" id="2654983"/>
    <lineage>
        <taxon>Bacteria</taxon>
        <taxon>Pseudomonadati</taxon>
        <taxon>Pseudomonadota</taxon>
        <taxon>Betaproteobacteria</taxon>
        <taxon>Burkholderiales</taxon>
        <taxon>Burkholderiaceae</taxon>
        <taxon>Paraburkholderia</taxon>
    </lineage>
</organism>
<dbReference type="PANTHER" id="PTHR33121:SF80">
    <property type="entry name" value="CYCLIC DI-GMP PHOSPHODIESTERASE PDEL"/>
    <property type="match status" value="1"/>
</dbReference>
<dbReference type="CDD" id="cd01948">
    <property type="entry name" value="EAL"/>
    <property type="match status" value="1"/>
</dbReference>
<dbReference type="Proteomes" id="UP000484381">
    <property type="component" value="Unassembled WGS sequence"/>
</dbReference>
<dbReference type="Gene3D" id="3.20.20.450">
    <property type="entry name" value="EAL domain"/>
    <property type="match status" value="1"/>
</dbReference>
<evidence type="ECO:0000256" key="10">
    <source>
        <dbReference type="SAM" id="Phobius"/>
    </source>
</evidence>
<dbReference type="GO" id="GO:0005886">
    <property type="term" value="C:plasma membrane"/>
    <property type="evidence" value="ECO:0007669"/>
    <property type="project" value="UniProtKB-SubCell"/>
</dbReference>
<dbReference type="InterPro" id="IPR050706">
    <property type="entry name" value="Cyclic-di-GMP_PDE-like"/>
</dbReference>
<feature type="domain" description="EAL" evidence="11">
    <location>
        <begin position="243"/>
        <end position="492"/>
    </location>
</feature>
<keyword evidence="6" id="KW-0378">Hydrolase</keyword>
<protein>
    <recommendedName>
        <fullName evidence="2">cyclic-guanylate-specific phosphodiesterase</fullName>
        <ecNumber evidence="2">3.1.4.52</ecNumber>
    </recommendedName>
</protein>
<evidence type="ECO:0000256" key="3">
    <source>
        <dbReference type="ARBA" id="ARBA00022475"/>
    </source>
</evidence>
<dbReference type="InterPro" id="IPR035919">
    <property type="entry name" value="EAL_sf"/>
</dbReference>
<dbReference type="EC" id="3.1.4.52" evidence="2"/>
<comment type="caution">
    <text evidence="12">The sequence shown here is derived from an EMBL/GenBank/DDBJ whole genome shotgun (WGS) entry which is preliminary data.</text>
</comment>
<dbReference type="Pfam" id="PF12792">
    <property type="entry name" value="CSS-motif"/>
    <property type="match status" value="1"/>
</dbReference>
<evidence type="ECO:0000259" key="11">
    <source>
        <dbReference type="PROSITE" id="PS50883"/>
    </source>
</evidence>
<dbReference type="SUPFAM" id="SSF141868">
    <property type="entry name" value="EAL domain-like"/>
    <property type="match status" value="1"/>
</dbReference>
<evidence type="ECO:0000313" key="12">
    <source>
        <dbReference type="EMBL" id="MPW19650.1"/>
    </source>
</evidence>
<reference evidence="12 13" key="1">
    <citation type="submission" date="2019-10" db="EMBL/GenBank/DDBJ databases">
        <title>Paraburkholderia sp. isolated from nodules of Mimosa pudica from Brazilian Atlantic Forest soils.</title>
        <authorList>
            <person name="Paulitsch F."/>
            <person name="Hungria M."/>
            <person name="Dall'Agnol R."/>
        </authorList>
    </citation>
    <scope>NUCLEOTIDE SEQUENCE [LARGE SCALE GENOMIC DNA]</scope>
    <source>
        <strain evidence="12 13">CNPSo 3157</strain>
    </source>
</reference>
<keyword evidence="13" id="KW-1185">Reference proteome</keyword>
<proteinExistence type="predicted"/>
<dbReference type="SMART" id="SM00052">
    <property type="entry name" value="EAL"/>
    <property type="match status" value="1"/>
</dbReference>
<comment type="catalytic activity">
    <reaction evidence="9">
        <text>3',3'-c-di-GMP + H2O = 5'-phosphoguanylyl(3'-&gt;5')guanosine + H(+)</text>
        <dbReference type="Rhea" id="RHEA:24902"/>
        <dbReference type="ChEBI" id="CHEBI:15377"/>
        <dbReference type="ChEBI" id="CHEBI:15378"/>
        <dbReference type="ChEBI" id="CHEBI:58754"/>
        <dbReference type="ChEBI" id="CHEBI:58805"/>
        <dbReference type="EC" id="3.1.4.52"/>
    </reaction>
</comment>
<evidence type="ECO:0000256" key="1">
    <source>
        <dbReference type="ARBA" id="ARBA00004651"/>
    </source>
</evidence>
<evidence type="ECO:0000256" key="4">
    <source>
        <dbReference type="ARBA" id="ARBA00022636"/>
    </source>
</evidence>
<dbReference type="Pfam" id="PF00563">
    <property type="entry name" value="EAL"/>
    <property type="match status" value="1"/>
</dbReference>
<evidence type="ECO:0000256" key="6">
    <source>
        <dbReference type="ARBA" id="ARBA00022801"/>
    </source>
</evidence>
<gene>
    <name evidence="12" type="ORF">GCT13_22800</name>
</gene>
<dbReference type="EMBL" id="WHNP01000022">
    <property type="protein sequence ID" value="MPW19650.1"/>
    <property type="molecule type" value="Genomic_DNA"/>
</dbReference>
<evidence type="ECO:0000256" key="9">
    <source>
        <dbReference type="ARBA" id="ARBA00034290"/>
    </source>
</evidence>
<evidence type="ECO:0000256" key="8">
    <source>
        <dbReference type="ARBA" id="ARBA00023136"/>
    </source>
</evidence>
<keyword evidence="5 10" id="KW-0812">Transmembrane</keyword>
<dbReference type="PANTHER" id="PTHR33121">
    <property type="entry name" value="CYCLIC DI-GMP PHOSPHODIESTERASE PDEF"/>
    <property type="match status" value="1"/>
</dbReference>
<dbReference type="GO" id="GO:0071111">
    <property type="term" value="F:cyclic-guanylate-specific phosphodiesterase activity"/>
    <property type="evidence" value="ECO:0007669"/>
    <property type="project" value="UniProtKB-EC"/>
</dbReference>
<keyword evidence="7 10" id="KW-1133">Transmembrane helix</keyword>
<evidence type="ECO:0000256" key="2">
    <source>
        <dbReference type="ARBA" id="ARBA00012282"/>
    </source>
</evidence>
<comment type="subcellular location">
    <subcellularLocation>
        <location evidence="1">Cell membrane</location>
        <topology evidence="1">Multi-pass membrane protein</topology>
    </subcellularLocation>
</comment>
<dbReference type="InterPro" id="IPR024744">
    <property type="entry name" value="CSS-motif_dom"/>
</dbReference>
<dbReference type="AlphaFoldDB" id="A0A7X1THL2"/>
<keyword evidence="8 10" id="KW-0472">Membrane</keyword>
<keyword evidence="4" id="KW-0973">c-di-GMP</keyword>